<protein>
    <submittedName>
        <fullName evidence="1">Uncharacterized protein</fullName>
    </submittedName>
</protein>
<evidence type="ECO:0000313" key="1">
    <source>
        <dbReference type="EMBL" id="GEU92727.1"/>
    </source>
</evidence>
<sequence length="183" mass="20705">MSLSLAENVIVVGADNRPPMLDKTQYNSWASRMLLYIKGKENGKLLVDSVLNVPYKYRTITEVGTATTPATERESRLYDEFDMFTSVPGEIINLYYLRSNAITREVNRTGGTNTSGQEKVIHCDNYQKEGHMARQCTKPKRPRTSTWFKEKAMLAEDLKPGVILNEERMAFLADNGDTVTTSQ</sequence>
<accession>A0A6L2P4A6</accession>
<comment type="caution">
    <text evidence="1">The sequence shown here is derived from an EMBL/GenBank/DDBJ whole genome shotgun (WGS) entry which is preliminary data.</text>
</comment>
<name>A0A6L2P4A6_TANCI</name>
<dbReference type="EMBL" id="BKCJ010010697">
    <property type="protein sequence ID" value="GEU92727.1"/>
    <property type="molecule type" value="Genomic_DNA"/>
</dbReference>
<dbReference type="AlphaFoldDB" id="A0A6L2P4A6"/>
<reference evidence="1" key="1">
    <citation type="journal article" date="2019" name="Sci. Rep.">
        <title>Draft genome of Tanacetum cinerariifolium, the natural source of mosquito coil.</title>
        <authorList>
            <person name="Yamashiro T."/>
            <person name="Shiraishi A."/>
            <person name="Satake H."/>
            <person name="Nakayama K."/>
        </authorList>
    </citation>
    <scope>NUCLEOTIDE SEQUENCE</scope>
</reference>
<organism evidence="1">
    <name type="scientific">Tanacetum cinerariifolium</name>
    <name type="common">Dalmatian daisy</name>
    <name type="synonym">Chrysanthemum cinerariifolium</name>
    <dbReference type="NCBI Taxonomy" id="118510"/>
    <lineage>
        <taxon>Eukaryota</taxon>
        <taxon>Viridiplantae</taxon>
        <taxon>Streptophyta</taxon>
        <taxon>Embryophyta</taxon>
        <taxon>Tracheophyta</taxon>
        <taxon>Spermatophyta</taxon>
        <taxon>Magnoliopsida</taxon>
        <taxon>eudicotyledons</taxon>
        <taxon>Gunneridae</taxon>
        <taxon>Pentapetalae</taxon>
        <taxon>asterids</taxon>
        <taxon>campanulids</taxon>
        <taxon>Asterales</taxon>
        <taxon>Asteraceae</taxon>
        <taxon>Asteroideae</taxon>
        <taxon>Anthemideae</taxon>
        <taxon>Anthemidinae</taxon>
        <taxon>Tanacetum</taxon>
    </lineage>
</organism>
<dbReference type="Gene3D" id="4.10.60.10">
    <property type="entry name" value="Zinc finger, CCHC-type"/>
    <property type="match status" value="1"/>
</dbReference>
<proteinExistence type="predicted"/>
<gene>
    <name evidence="1" type="ORF">Tci_064705</name>
</gene>